<feature type="chain" id="PRO_5009439221" evidence="2">
    <location>
        <begin position="26"/>
        <end position="148"/>
    </location>
</feature>
<evidence type="ECO:0000256" key="1">
    <source>
        <dbReference type="SAM" id="Phobius"/>
    </source>
</evidence>
<keyword evidence="4" id="KW-1185">Reference proteome</keyword>
<keyword evidence="1" id="KW-1133">Transmembrane helix</keyword>
<dbReference type="KEGG" id="kba:A0U89_15040"/>
<evidence type="ECO:0000313" key="4">
    <source>
        <dbReference type="Proteomes" id="UP000179145"/>
    </source>
</evidence>
<name>A0A1D8UY98_9PROT</name>
<accession>A0A1D8UY98</accession>
<keyword evidence="2" id="KW-0732">Signal</keyword>
<sequence length="148" mass="16149">MQRGFGSLFPLILLLTTAAAPISSASPVTRDGTPTTPPPADLLAKTNAMKSACRAWIPQIPVQPLTPTPALGGTLAARQQFDTCEMVLHTEKASRMFMVLTLGSVWGGIMTLIVLFFAVRLVARALHRLNAGWFAPLRSEWSTRRDKY</sequence>
<reference evidence="3 4" key="1">
    <citation type="journal article" date="2016" name="Microb. Cell Fact.">
        <title>Dissection of exopolysaccharide biosynthesis in Kozakia baliensis.</title>
        <authorList>
            <person name="Brandt J.U."/>
            <person name="Jakob F."/>
            <person name="Behr J."/>
            <person name="Geissler A.J."/>
            <person name="Vogel R.F."/>
        </authorList>
    </citation>
    <scope>NUCLEOTIDE SEQUENCE [LARGE SCALE GENOMIC DNA]</scope>
    <source>
        <strain evidence="3 4">DSM 14400</strain>
        <plasmid evidence="4">Plasmid pkb14400_2</plasmid>
    </source>
</reference>
<dbReference type="EMBL" id="CP014676">
    <property type="protein sequence ID" value="AOX18625.1"/>
    <property type="molecule type" value="Genomic_DNA"/>
</dbReference>
<protein>
    <submittedName>
        <fullName evidence="3">Uncharacterized protein</fullName>
    </submittedName>
</protein>
<geneLocation type="plasmid" evidence="4">
    <name>pkb14400_2</name>
</geneLocation>
<organism evidence="3 4">
    <name type="scientific">Kozakia baliensis</name>
    <dbReference type="NCBI Taxonomy" id="153496"/>
    <lineage>
        <taxon>Bacteria</taxon>
        <taxon>Pseudomonadati</taxon>
        <taxon>Pseudomonadota</taxon>
        <taxon>Alphaproteobacteria</taxon>
        <taxon>Acetobacterales</taxon>
        <taxon>Acetobacteraceae</taxon>
        <taxon>Kozakia</taxon>
    </lineage>
</organism>
<evidence type="ECO:0000256" key="2">
    <source>
        <dbReference type="SAM" id="SignalP"/>
    </source>
</evidence>
<proteinExistence type="predicted"/>
<feature type="signal peptide" evidence="2">
    <location>
        <begin position="1"/>
        <end position="25"/>
    </location>
</feature>
<feature type="transmembrane region" description="Helical" evidence="1">
    <location>
        <begin position="96"/>
        <end position="119"/>
    </location>
</feature>
<dbReference type="Proteomes" id="UP000179145">
    <property type="component" value="Plasmid pKB14400_2"/>
</dbReference>
<dbReference type="AlphaFoldDB" id="A0A1D8UY98"/>
<keyword evidence="1" id="KW-0472">Membrane</keyword>
<keyword evidence="3" id="KW-0614">Plasmid</keyword>
<keyword evidence="1" id="KW-0812">Transmembrane</keyword>
<gene>
    <name evidence="3" type="ORF">A0U89_15040</name>
</gene>
<evidence type="ECO:0000313" key="3">
    <source>
        <dbReference type="EMBL" id="AOX18625.1"/>
    </source>
</evidence>